<dbReference type="EMBL" id="CP083681">
    <property type="protein sequence ID" value="UYU70938.1"/>
    <property type="molecule type" value="Genomic_DNA"/>
</dbReference>
<evidence type="ECO:0000313" key="2">
    <source>
        <dbReference type="Proteomes" id="UP001156216"/>
    </source>
</evidence>
<dbReference type="RefSeq" id="WP_211462372.1">
    <property type="nucleotide sequence ID" value="NZ_CAXSXH010000025.1"/>
</dbReference>
<proteinExistence type="predicted"/>
<evidence type="ECO:0000313" key="1">
    <source>
        <dbReference type="EMBL" id="UYU70938.1"/>
    </source>
</evidence>
<sequence length="390" mass="45249">MKAISLIILSIIVCACFSNTKDLPDNIEIIPVEVSKVSKDASSFLEKIEIVPLETNDSSLLFRCNKIIYDSNMDMYYIYTSDQIIYTFSGTGKYIADSKKMKGQGPEEYIMVVDINLNPYLKGIDMLNPYGTIFTYSPTFELIAKRNFKPEFPVDYLMALDADNYIFTYPFIWTDQEVSFVDLKEQHAINTNYEGTISGNTMAHACFYHIGEHFYFVPIGLNYYFYQIDTKEKKLVPIIYLDFGGSEVITENLLGCATGKRVSSDKERDEITRETMKRDQYLKKSNNIIPLLKFFNDDYVYTYLAQTEKGFGSHFIYNRKKKVSFLLKEGKPFLMYPCFSMNDNVLLSICEPDVVHEVVDRKFMSSEEIHKMEALKEDDNPVILKYYLKK</sequence>
<organism evidence="1 2">
    <name type="scientific">Bacteroides thetaiotaomicron</name>
    <dbReference type="NCBI Taxonomy" id="818"/>
    <lineage>
        <taxon>Bacteria</taxon>
        <taxon>Pseudomonadati</taxon>
        <taxon>Bacteroidota</taxon>
        <taxon>Bacteroidia</taxon>
        <taxon>Bacteroidales</taxon>
        <taxon>Bacteroidaceae</taxon>
        <taxon>Bacteroides</taxon>
    </lineage>
</organism>
<dbReference type="PROSITE" id="PS51257">
    <property type="entry name" value="PROKAR_LIPOPROTEIN"/>
    <property type="match status" value="1"/>
</dbReference>
<dbReference type="AlphaFoldDB" id="A0AA46UCF7"/>
<reference evidence="1" key="1">
    <citation type="submission" date="2021-06" db="EMBL/GenBank/DDBJ databases">
        <title>Interrogation of the integrated mobile genetic elements in gut-associated Bacteroides with a consensus prediction approach.</title>
        <authorList>
            <person name="Campbell D.E."/>
            <person name="Leigh J.R."/>
            <person name="Kim T."/>
            <person name="England W."/>
            <person name="Whitaker R.J."/>
            <person name="Degnan P.H."/>
        </authorList>
    </citation>
    <scope>NUCLEOTIDE SEQUENCE</scope>
    <source>
        <strain evidence="1">VPI-BTDOT2</strain>
    </source>
</reference>
<gene>
    <name evidence="1" type="ORF">KQP59_22145</name>
</gene>
<name>A0AA46UCF7_BACT4</name>
<dbReference type="Proteomes" id="UP001156216">
    <property type="component" value="Chromosome"/>
</dbReference>
<protein>
    <submittedName>
        <fullName evidence="1">6-bladed beta-propeller</fullName>
    </submittedName>
</protein>
<accession>A0AA46UCF7</accession>